<dbReference type="AlphaFoldDB" id="A0A315Z0H0"/>
<name>A0A315Z0H0_SEDFL</name>
<reference evidence="2 3" key="1">
    <citation type="submission" date="2018-03" db="EMBL/GenBank/DDBJ databases">
        <title>Genomic Encyclopedia of Archaeal and Bacterial Type Strains, Phase II (KMG-II): from individual species to whole genera.</title>
        <authorList>
            <person name="Goeker M."/>
        </authorList>
    </citation>
    <scope>NUCLEOTIDE SEQUENCE [LARGE SCALE GENOMIC DNA]</scope>
    <source>
        <strain evidence="2 3">DSM 28229</strain>
    </source>
</reference>
<dbReference type="OrthoDB" id="973800at2"/>
<proteinExistence type="predicted"/>
<dbReference type="Pfam" id="PF18155">
    <property type="entry name" value="pPIWI_RE_Z"/>
    <property type="match status" value="1"/>
</dbReference>
<feature type="domain" description="pPIWI-RE three-gene island" evidence="1">
    <location>
        <begin position="32"/>
        <end position="177"/>
    </location>
</feature>
<dbReference type="InterPro" id="IPR027417">
    <property type="entry name" value="P-loop_NTPase"/>
</dbReference>
<keyword evidence="3" id="KW-1185">Reference proteome</keyword>
<evidence type="ECO:0000313" key="2">
    <source>
        <dbReference type="EMBL" id="PWJ34961.1"/>
    </source>
</evidence>
<protein>
    <recommendedName>
        <fullName evidence="1">pPIWI-RE three-gene island domain-containing protein</fullName>
    </recommendedName>
</protein>
<dbReference type="RefSeq" id="WP_109622691.1">
    <property type="nucleotide sequence ID" value="NZ_QGDO01000010.1"/>
</dbReference>
<dbReference type="Proteomes" id="UP000245535">
    <property type="component" value="Unassembled WGS sequence"/>
</dbReference>
<sequence>MIPERYYQALEPFFSKTNGPFRRKIKDCYYFEVALYLLDLLEISDPNGFRSLMSGYQFPCLDLDNWKDSKHYELVTRLRYKREFNRMSNKYEWEKRIKEYQILPKIIRRYDITDSIQKLETSICPDRESLFREELNSIPKSNLREVKFAEKGKQYHVKYKKDKKIDVNILDHHISTQRIAQLEFENENPKSFDINWIELEIIARWIDKRFEELNLPSRNYNTRLEKIRLKIYNNSSETFEKTQILSLENVSHMIGMLGSGKSTLMDILAVYIAQKGWHITLVVNDVIDALNKCDFYSKLGLLANPILSTQKERKLEHLRRAYQSIPQEEYNSHKAFEWLNTSCALNLDDENGQGLDVSHYPCQDLSRIESEKSKRYVCPLYAQCNFHSLEHNLSKANIWVITPAALLYSRPSPMVSPTRLYYWELAYQKSSLIIFDEADRVQLQLDNYMSPSETLVSDGKSWLDQLHKEVNDLLQKGQHQKYLVIPDWVKAVNRSMEAYRHLQEFLAMDFVSNRLRKYPFFSSYTILSSVDHLCKGKESDDTQELSECFAKYLATKEPMKNIDFESELQQLTVHLFAGEEFSDLEVEVWNWLSKQAELNKVYKTSFEEIDVRKEIVTYLCIALIIRVLQFNLNRVIVDWGSAQATFPELKELSSDIMQSWQRNLSASIPKSPIGNIIGFKYILEKEKQVRNNVGDLQFIKLLGMGRYFLSHFSTLKLDSHQLKGPATLLLSGTSSSGESPSYHINLPVKYILENPDYSKSLDIKFHFEFFRDQEGKSIKVSGLHGPSRFDALKKLLNCLFEINEGETLSLIKKRLLNLEQGRQKILLVVGSYEEVRIALQHFSKIKHNFERRIVGLEKDGYHSLENVEDQYIGSRFISRGKVDRFKDFDADVLIAPLLALERGHNILNEDHKAAFGAAYFLVRPHPIPYDLNLGVRRLSKWATKQSSNRGFGNGVSYIDIHKKFTNLAYQRWYAVMKDSNTLSRLPDHERDEIVWDYLVTIWQLIGRLIRGGVSCEIRFCDAAFARITSGLDKPKGQTYDDSSTSILLNFRSILSDFFSEKSEAPKQQITITKAMYRPLYKALLNISGI</sequence>
<organism evidence="2 3">
    <name type="scientific">Sediminitomix flava</name>
    <dbReference type="NCBI Taxonomy" id="379075"/>
    <lineage>
        <taxon>Bacteria</taxon>
        <taxon>Pseudomonadati</taxon>
        <taxon>Bacteroidota</taxon>
        <taxon>Cytophagia</taxon>
        <taxon>Cytophagales</taxon>
        <taxon>Flammeovirgaceae</taxon>
        <taxon>Sediminitomix</taxon>
    </lineage>
</organism>
<evidence type="ECO:0000259" key="1">
    <source>
        <dbReference type="Pfam" id="PF18155"/>
    </source>
</evidence>
<comment type="caution">
    <text evidence="2">The sequence shown here is derived from an EMBL/GenBank/DDBJ whole genome shotgun (WGS) entry which is preliminary data.</text>
</comment>
<accession>A0A315Z0H0</accession>
<dbReference type="SUPFAM" id="SSF52540">
    <property type="entry name" value="P-loop containing nucleoside triphosphate hydrolases"/>
    <property type="match status" value="2"/>
</dbReference>
<dbReference type="InterPro" id="IPR055254">
    <property type="entry name" value="pPIWI_RE_Z"/>
</dbReference>
<dbReference type="EMBL" id="QGDO01000010">
    <property type="protein sequence ID" value="PWJ34961.1"/>
    <property type="molecule type" value="Genomic_DNA"/>
</dbReference>
<evidence type="ECO:0000313" key="3">
    <source>
        <dbReference type="Proteomes" id="UP000245535"/>
    </source>
</evidence>
<dbReference type="CDD" id="cd01983">
    <property type="entry name" value="SIMIBI"/>
    <property type="match status" value="1"/>
</dbReference>
<gene>
    <name evidence="2" type="ORF">BC781_1102</name>
</gene>